<dbReference type="PANTHER" id="PTHR35400:SF3">
    <property type="entry name" value="SLL1072 PROTEIN"/>
    <property type="match status" value="1"/>
</dbReference>
<dbReference type="SUPFAM" id="SSF52980">
    <property type="entry name" value="Restriction endonuclease-like"/>
    <property type="match status" value="1"/>
</dbReference>
<dbReference type="InterPro" id="IPR011335">
    <property type="entry name" value="Restrct_endonuc-II-like"/>
</dbReference>
<dbReference type="InterPro" id="IPR008538">
    <property type="entry name" value="Uma2"/>
</dbReference>
<keyword evidence="2" id="KW-0378">Hydrolase</keyword>
<keyword evidence="2" id="KW-0255">Endonuclease</keyword>
<name>A0A1C5HAQ7_9ACTN</name>
<sequence>MTAQPIDPAPAGMWHPDPVRQRLADYTIEDVLTLPDDAPRVELRDGVLVVVPSPTFGHQNIGNRLWAWFSQHGPEHLVVGTALGVAVSHRNTFEPDVVLLKAPVSGEHHYFDAEQVVLAVEVVSPGTRRRDRIEKPAGYADAGIPHYWRIEQDPVHVYAYDLVDGRYELAADSAEELIVSKPFDIRLRVRDIAP</sequence>
<keyword evidence="2" id="KW-0540">Nuclease</keyword>
<accession>A0A1C5HAQ7</accession>
<dbReference type="RefSeq" id="WP_231926777.1">
    <property type="nucleotide sequence ID" value="NZ_JBHLYF010000014.1"/>
</dbReference>
<dbReference type="EMBL" id="LT607751">
    <property type="protein sequence ID" value="SCG43109.1"/>
    <property type="molecule type" value="Genomic_DNA"/>
</dbReference>
<dbReference type="CDD" id="cd06260">
    <property type="entry name" value="DUF820-like"/>
    <property type="match status" value="1"/>
</dbReference>
<dbReference type="InterPro" id="IPR012296">
    <property type="entry name" value="Nuclease_put_TT1808"/>
</dbReference>
<dbReference type="AlphaFoldDB" id="A0A1C5HAQ7"/>
<organism evidence="2 3">
    <name type="scientific">Micromonospora siamensis</name>
    <dbReference type="NCBI Taxonomy" id="299152"/>
    <lineage>
        <taxon>Bacteria</taxon>
        <taxon>Bacillati</taxon>
        <taxon>Actinomycetota</taxon>
        <taxon>Actinomycetes</taxon>
        <taxon>Micromonosporales</taxon>
        <taxon>Micromonosporaceae</taxon>
        <taxon>Micromonospora</taxon>
    </lineage>
</organism>
<gene>
    <name evidence="2" type="ORF">GA0074704_1367</name>
</gene>
<reference evidence="2 3" key="1">
    <citation type="submission" date="2016-06" db="EMBL/GenBank/DDBJ databases">
        <authorList>
            <person name="Kjaerup R.B."/>
            <person name="Dalgaard T.S."/>
            <person name="Juul-Madsen H.R."/>
        </authorList>
    </citation>
    <scope>NUCLEOTIDE SEQUENCE [LARGE SCALE GENOMIC DNA]</scope>
    <source>
        <strain evidence="2 3">DSM 45097</strain>
    </source>
</reference>
<dbReference type="GO" id="GO:0004519">
    <property type="term" value="F:endonuclease activity"/>
    <property type="evidence" value="ECO:0007669"/>
    <property type="project" value="UniProtKB-KW"/>
</dbReference>
<evidence type="ECO:0000313" key="2">
    <source>
        <dbReference type="EMBL" id="SCG43109.1"/>
    </source>
</evidence>
<proteinExistence type="predicted"/>
<dbReference type="Proteomes" id="UP000198210">
    <property type="component" value="Chromosome I"/>
</dbReference>
<protein>
    <submittedName>
        <fullName evidence="2">Endonuclease, Uma2 family (Restriction endonuclease fold)</fullName>
    </submittedName>
</protein>
<dbReference type="Gene3D" id="3.90.1570.10">
    <property type="entry name" value="tt1808, chain A"/>
    <property type="match status" value="1"/>
</dbReference>
<evidence type="ECO:0000313" key="3">
    <source>
        <dbReference type="Proteomes" id="UP000198210"/>
    </source>
</evidence>
<feature type="domain" description="Putative restriction endonuclease" evidence="1">
    <location>
        <begin position="29"/>
        <end position="183"/>
    </location>
</feature>
<keyword evidence="3" id="KW-1185">Reference proteome</keyword>
<evidence type="ECO:0000259" key="1">
    <source>
        <dbReference type="Pfam" id="PF05685"/>
    </source>
</evidence>
<dbReference type="Pfam" id="PF05685">
    <property type="entry name" value="Uma2"/>
    <property type="match status" value="1"/>
</dbReference>
<dbReference type="PANTHER" id="PTHR35400">
    <property type="entry name" value="SLR1083 PROTEIN"/>
    <property type="match status" value="1"/>
</dbReference>